<keyword evidence="3" id="KW-0813">Transport</keyword>
<feature type="transmembrane region" description="Helical" evidence="8">
    <location>
        <begin position="227"/>
        <end position="247"/>
    </location>
</feature>
<feature type="transmembrane region" description="Helical" evidence="8">
    <location>
        <begin position="166"/>
        <end position="185"/>
    </location>
</feature>
<feature type="transmembrane region" description="Helical" evidence="8">
    <location>
        <begin position="66"/>
        <end position="87"/>
    </location>
</feature>
<dbReference type="Pfam" id="PF03547">
    <property type="entry name" value="Mem_trans"/>
    <property type="match status" value="1"/>
</dbReference>
<evidence type="ECO:0000256" key="4">
    <source>
        <dbReference type="ARBA" id="ARBA00022475"/>
    </source>
</evidence>
<dbReference type="GO" id="GO:0055085">
    <property type="term" value="P:transmembrane transport"/>
    <property type="evidence" value="ECO:0007669"/>
    <property type="project" value="InterPro"/>
</dbReference>
<feature type="transmembrane region" description="Helical" evidence="8">
    <location>
        <begin position="197"/>
        <end position="215"/>
    </location>
</feature>
<evidence type="ECO:0000256" key="3">
    <source>
        <dbReference type="ARBA" id="ARBA00022448"/>
    </source>
</evidence>
<feature type="transmembrane region" description="Helical" evidence="8">
    <location>
        <begin position="99"/>
        <end position="120"/>
    </location>
</feature>
<dbReference type="OrthoDB" id="9798064at2"/>
<dbReference type="Proteomes" id="UP000284841">
    <property type="component" value="Unassembled WGS sequence"/>
</dbReference>
<accession>A0A415E7S1</accession>
<keyword evidence="4" id="KW-1003">Cell membrane</keyword>
<feature type="transmembrane region" description="Helical" evidence="8">
    <location>
        <begin position="259"/>
        <end position="278"/>
    </location>
</feature>
<dbReference type="GO" id="GO:0005886">
    <property type="term" value="C:plasma membrane"/>
    <property type="evidence" value="ECO:0007669"/>
    <property type="project" value="UniProtKB-SubCell"/>
</dbReference>
<proteinExistence type="inferred from homology"/>
<reference evidence="9 10" key="1">
    <citation type="submission" date="2018-08" db="EMBL/GenBank/DDBJ databases">
        <title>A genome reference for cultivated species of the human gut microbiota.</title>
        <authorList>
            <person name="Zou Y."/>
            <person name="Xue W."/>
            <person name="Luo G."/>
        </authorList>
    </citation>
    <scope>NUCLEOTIDE SEQUENCE [LARGE SCALE GENOMIC DNA]</scope>
    <source>
        <strain evidence="9 10">AM07-24</strain>
    </source>
</reference>
<dbReference type="STRING" id="1776384.GCA_900086585_03195"/>
<dbReference type="EMBL" id="QRMS01000001">
    <property type="protein sequence ID" value="RHJ89836.1"/>
    <property type="molecule type" value="Genomic_DNA"/>
</dbReference>
<evidence type="ECO:0000256" key="7">
    <source>
        <dbReference type="ARBA" id="ARBA00023136"/>
    </source>
</evidence>
<sequence length="314" mass="34295">MFIVFGKVFAIFIMIFIGFLANKIKILSNEAIPHITNLMLYVTAPCMAISSIYSKSISADVIVATVQTMAGAVIFFTVTTLFSAFIVKIFKFKPSEDRGMFIVAIATVNSGFMGFPVTKAIFGGDIFYLMVMHNILLNLYMYGAVPPLLNIGAETKLHPKKILKSMCNICVIAVIAGIIMLILGIRPPAVLDDVIQSLSDATIPLSMLLVGMQLGSSNVKNILKNKYILLTTITAMLVIPAITFLIVDQMDFLYTDVKAVMVFASAFPTAVAPVAIAEQEGKNSRTLAEIVSLTTFTSLITIPFIAVFLMSYYY</sequence>
<name>A0A415E7S1_9FIRM</name>
<feature type="transmembrane region" description="Helical" evidence="8">
    <location>
        <begin position="34"/>
        <end position="54"/>
    </location>
</feature>
<evidence type="ECO:0000256" key="5">
    <source>
        <dbReference type="ARBA" id="ARBA00022692"/>
    </source>
</evidence>
<evidence type="ECO:0000256" key="8">
    <source>
        <dbReference type="SAM" id="Phobius"/>
    </source>
</evidence>
<comment type="subcellular location">
    <subcellularLocation>
        <location evidence="1">Cell membrane</location>
        <topology evidence="1">Multi-pass membrane protein</topology>
    </subcellularLocation>
</comment>
<comment type="caution">
    <text evidence="9">The sequence shown here is derived from an EMBL/GenBank/DDBJ whole genome shotgun (WGS) entry which is preliminary data.</text>
</comment>
<dbReference type="InterPro" id="IPR038770">
    <property type="entry name" value="Na+/solute_symporter_sf"/>
</dbReference>
<dbReference type="Gene3D" id="1.20.1530.20">
    <property type="match status" value="1"/>
</dbReference>
<gene>
    <name evidence="9" type="ORF">DW099_04535</name>
</gene>
<keyword evidence="7 8" id="KW-0472">Membrane</keyword>
<evidence type="ECO:0000313" key="10">
    <source>
        <dbReference type="Proteomes" id="UP000284841"/>
    </source>
</evidence>
<dbReference type="PANTHER" id="PTHR36838:SF1">
    <property type="entry name" value="SLR1864 PROTEIN"/>
    <property type="match status" value="1"/>
</dbReference>
<keyword evidence="6 8" id="KW-1133">Transmembrane helix</keyword>
<evidence type="ECO:0000256" key="1">
    <source>
        <dbReference type="ARBA" id="ARBA00004651"/>
    </source>
</evidence>
<organism evidence="9 10">
    <name type="scientific">Emergencia timonensis</name>
    <dbReference type="NCBI Taxonomy" id="1776384"/>
    <lineage>
        <taxon>Bacteria</taxon>
        <taxon>Bacillati</taxon>
        <taxon>Bacillota</taxon>
        <taxon>Clostridia</taxon>
        <taxon>Peptostreptococcales</taxon>
        <taxon>Anaerovoracaceae</taxon>
        <taxon>Emergencia</taxon>
    </lineage>
</organism>
<dbReference type="PANTHER" id="PTHR36838">
    <property type="entry name" value="AUXIN EFFLUX CARRIER FAMILY PROTEIN"/>
    <property type="match status" value="1"/>
</dbReference>
<feature type="transmembrane region" description="Helical" evidence="8">
    <location>
        <begin position="6"/>
        <end position="22"/>
    </location>
</feature>
<dbReference type="AlphaFoldDB" id="A0A415E7S1"/>
<evidence type="ECO:0000313" key="9">
    <source>
        <dbReference type="EMBL" id="RHJ89836.1"/>
    </source>
</evidence>
<keyword evidence="5 8" id="KW-0812">Transmembrane</keyword>
<feature type="transmembrane region" description="Helical" evidence="8">
    <location>
        <begin position="290"/>
        <end position="313"/>
    </location>
</feature>
<dbReference type="InterPro" id="IPR004776">
    <property type="entry name" value="Mem_transp_PIN-like"/>
</dbReference>
<comment type="similarity">
    <text evidence="2">Belongs to the auxin efflux carrier (TC 2.A.69) family.</text>
</comment>
<evidence type="ECO:0000256" key="6">
    <source>
        <dbReference type="ARBA" id="ARBA00022989"/>
    </source>
</evidence>
<evidence type="ECO:0000256" key="2">
    <source>
        <dbReference type="ARBA" id="ARBA00010145"/>
    </source>
</evidence>
<feature type="transmembrane region" description="Helical" evidence="8">
    <location>
        <begin position="126"/>
        <end position="145"/>
    </location>
</feature>
<protein>
    <submittedName>
        <fullName evidence="9">AEC family transporter</fullName>
    </submittedName>
</protein>
<keyword evidence="10" id="KW-1185">Reference proteome</keyword>
<dbReference type="RefSeq" id="WP_118333861.1">
    <property type="nucleotide sequence ID" value="NZ_AP025567.1"/>
</dbReference>